<evidence type="ECO:0000313" key="10">
    <source>
        <dbReference type="EMBL" id="EDO28600.1"/>
    </source>
</evidence>
<feature type="binding site" evidence="7">
    <location>
        <position position="121"/>
    </location>
    <ligand>
        <name>FAD</name>
        <dbReference type="ChEBI" id="CHEBI:57692"/>
    </ligand>
</feature>
<dbReference type="EC" id="1.6.2.2" evidence="8"/>
<feature type="binding site" evidence="7">
    <location>
        <position position="136"/>
    </location>
    <ligand>
        <name>FAD</name>
        <dbReference type="ChEBI" id="CHEBI:57692"/>
    </ligand>
</feature>
<dbReference type="InterPro" id="IPR017938">
    <property type="entry name" value="Riboflavin_synthase-like_b-brl"/>
</dbReference>
<feature type="binding site" evidence="7">
    <location>
        <position position="146"/>
    </location>
    <ligand>
        <name>FAD</name>
        <dbReference type="ChEBI" id="CHEBI:57692"/>
    </ligand>
</feature>
<dbReference type="Pfam" id="PF00175">
    <property type="entry name" value="NAD_binding_1"/>
    <property type="match status" value="1"/>
</dbReference>
<feature type="binding site" evidence="7">
    <location>
        <position position="145"/>
    </location>
    <ligand>
        <name>FAD</name>
        <dbReference type="ChEBI" id="CHEBI:57692"/>
    </ligand>
</feature>
<dbReference type="GO" id="GO:0090524">
    <property type="term" value="F:cytochrome-b5 reductase activity, acting on NADH"/>
    <property type="evidence" value="ECO:0007669"/>
    <property type="project" value="UniProtKB-EC"/>
</dbReference>
<evidence type="ECO:0000256" key="3">
    <source>
        <dbReference type="ARBA" id="ARBA00022630"/>
    </source>
</evidence>
<dbReference type="InterPro" id="IPR001834">
    <property type="entry name" value="CBR-like"/>
</dbReference>
<dbReference type="HOGENOM" id="CLU_003827_9_3_1"/>
<evidence type="ECO:0000256" key="2">
    <source>
        <dbReference type="ARBA" id="ARBA00006105"/>
    </source>
</evidence>
<dbReference type="InterPro" id="IPR001709">
    <property type="entry name" value="Flavoprot_Pyr_Nucl_cyt_Rdtase"/>
</dbReference>
<dbReference type="SUPFAM" id="SSF63380">
    <property type="entry name" value="Riboflavin synthase domain-like"/>
    <property type="match status" value="1"/>
</dbReference>
<dbReference type="GO" id="GO:0016491">
    <property type="term" value="F:oxidoreductase activity"/>
    <property type="evidence" value="ECO:0000318"/>
    <property type="project" value="GO_Central"/>
</dbReference>
<name>A7T611_NEMVE</name>
<evidence type="ECO:0000256" key="6">
    <source>
        <dbReference type="ARBA" id="ARBA00023027"/>
    </source>
</evidence>
<dbReference type="Gene3D" id="3.40.50.80">
    <property type="entry name" value="Nucleotide-binding domain of ferredoxin-NADP reductase (FNR) module"/>
    <property type="match status" value="1"/>
</dbReference>
<feature type="domain" description="FAD-binding FR-type" evidence="9">
    <location>
        <begin position="68"/>
        <end position="170"/>
    </location>
</feature>
<dbReference type="Pfam" id="PF00970">
    <property type="entry name" value="FAD_binding_6"/>
    <property type="match status" value="1"/>
</dbReference>
<comment type="catalytic activity">
    <reaction evidence="8">
        <text>2 Fe(III)-[cytochrome b5] + NADH = 2 Fe(II)-[cytochrome b5] + NAD(+) + H(+)</text>
        <dbReference type="Rhea" id="RHEA:46680"/>
        <dbReference type="Rhea" id="RHEA-COMP:10438"/>
        <dbReference type="Rhea" id="RHEA-COMP:10439"/>
        <dbReference type="ChEBI" id="CHEBI:15378"/>
        <dbReference type="ChEBI" id="CHEBI:29033"/>
        <dbReference type="ChEBI" id="CHEBI:29034"/>
        <dbReference type="ChEBI" id="CHEBI:57540"/>
        <dbReference type="ChEBI" id="CHEBI:57945"/>
        <dbReference type="EC" id="1.6.2.2"/>
    </reaction>
</comment>
<evidence type="ECO:0000313" key="11">
    <source>
        <dbReference type="Proteomes" id="UP000001593"/>
    </source>
</evidence>
<evidence type="ECO:0000256" key="7">
    <source>
        <dbReference type="PIRSR" id="PIRSR601834-1"/>
    </source>
</evidence>
<keyword evidence="5 8" id="KW-0560">Oxidoreductase</keyword>
<protein>
    <recommendedName>
        <fullName evidence="8">NADH-cytochrome b5 reductase</fullName>
        <ecNumber evidence="8">1.6.2.2</ecNumber>
    </recommendedName>
</protein>
<dbReference type="EMBL" id="DS471379">
    <property type="protein sequence ID" value="EDO28600.1"/>
    <property type="molecule type" value="Genomic_DNA"/>
</dbReference>
<dbReference type="PRINTS" id="PR00371">
    <property type="entry name" value="FPNCR"/>
</dbReference>
<evidence type="ECO:0000259" key="9">
    <source>
        <dbReference type="PROSITE" id="PS51384"/>
    </source>
</evidence>
<dbReference type="SUPFAM" id="SSF52343">
    <property type="entry name" value="Ferredoxin reductase-like, C-terminal NADP-linked domain"/>
    <property type="match status" value="1"/>
</dbReference>
<dbReference type="PhylomeDB" id="A7T611"/>
<reference evidence="10 11" key="1">
    <citation type="journal article" date="2007" name="Science">
        <title>Sea anemone genome reveals ancestral eumetazoan gene repertoire and genomic organization.</title>
        <authorList>
            <person name="Putnam N.H."/>
            <person name="Srivastava M."/>
            <person name="Hellsten U."/>
            <person name="Dirks B."/>
            <person name="Chapman J."/>
            <person name="Salamov A."/>
            <person name="Terry A."/>
            <person name="Shapiro H."/>
            <person name="Lindquist E."/>
            <person name="Kapitonov V.V."/>
            <person name="Jurka J."/>
            <person name="Genikhovich G."/>
            <person name="Grigoriev I.V."/>
            <person name="Lucas S.M."/>
            <person name="Steele R.E."/>
            <person name="Finnerty J.R."/>
            <person name="Technau U."/>
            <person name="Martindale M.Q."/>
            <person name="Rokhsar D.S."/>
        </authorList>
    </citation>
    <scope>NUCLEOTIDE SEQUENCE [LARGE SCALE GENOMIC DNA]</scope>
    <source>
        <strain evidence="11">CH2 X CH6</strain>
    </source>
</reference>
<dbReference type="Gene3D" id="2.40.30.10">
    <property type="entry name" value="Translation factors"/>
    <property type="match status" value="1"/>
</dbReference>
<keyword evidence="3 7" id="KW-0285">Flavoprotein</keyword>
<evidence type="ECO:0000256" key="4">
    <source>
        <dbReference type="ARBA" id="ARBA00022827"/>
    </source>
</evidence>
<dbReference type="CDD" id="cd06183">
    <property type="entry name" value="cyt_b5_reduct_like"/>
    <property type="match status" value="1"/>
</dbReference>
<keyword evidence="6 8" id="KW-0520">NAD</keyword>
<dbReference type="InterPro" id="IPR008333">
    <property type="entry name" value="Cbr1-like_FAD-bd_dom"/>
</dbReference>
<keyword evidence="4 7" id="KW-0274">FAD</keyword>
<dbReference type="InterPro" id="IPR019180">
    <property type="entry name" value="Oxidoreductase-like_N"/>
</dbReference>
<dbReference type="InterPro" id="IPR039261">
    <property type="entry name" value="FNR_nucleotide-bd"/>
</dbReference>
<evidence type="ECO:0000256" key="5">
    <source>
        <dbReference type="ARBA" id="ARBA00023002"/>
    </source>
</evidence>
<dbReference type="KEGG" id="nve:5499055"/>
<feature type="binding site" evidence="7">
    <location>
        <position position="138"/>
    </location>
    <ligand>
        <name>FAD</name>
        <dbReference type="ChEBI" id="CHEBI:57692"/>
    </ligand>
</feature>
<dbReference type="STRING" id="45351.A7T611"/>
<dbReference type="eggNOG" id="KOG0534">
    <property type="taxonomic scope" value="Eukaryota"/>
</dbReference>
<comment type="cofactor">
    <cofactor evidence="1 7 8">
        <name>FAD</name>
        <dbReference type="ChEBI" id="CHEBI:57692"/>
    </cofactor>
</comment>
<dbReference type="FunCoup" id="A7T611">
    <property type="interactions" value="9"/>
</dbReference>
<dbReference type="InterPro" id="IPR001433">
    <property type="entry name" value="OxRdtase_FAD/NAD-bd"/>
</dbReference>
<dbReference type="AlphaFoldDB" id="A7T611"/>
<dbReference type="PRINTS" id="PR00406">
    <property type="entry name" value="CYTB5RDTASE"/>
</dbReference>
<accession>A7T611</accession>
<dbReference type="PANTHER" id="PTHR19370">
    <property type="entry name" value="NADH-CYTOCHROME B5 REDUCTASE"/>
    <property type="match status" value="1"/>
</dbReference>
<sequence>MQACFNDPRLPAPPEKPLPTDCCGTGCTPCVFDIYDEDVKRWEKECQTVQCCASVQKASSSESVICTSKYKLFKLASLRQVTSDAFLFHFTIPDGRCLGLHAGQHIILRGKVDDQFITRQYTPVSPLKSSGFFAVLIKIYKDGKMSNCVSKWKVGDFVDWRGPFGQFTYTPNKFRRIFMLAAGTGIAPMLQVIGQILDNDKDDTMVKLLFSCRHYEEILMKDELDNRKDHWNFDVLYIISQEDDAQVKYGDHVHFGRIDQALLSSQLPSTPDPSVQVLMCGTKSFDKDMIKYLHTMRYTDSMFFKF</sequence>
<dbReference type="InterPro" id="IPR017927">
    <property type="entry name" value="FAD-bd_FR_type"/>
</dbReference>
<proteinExistence type="inferred from homology"/>
<evidence type="ECO:0000256" key="8">
    <source>
        <dbReference type="RuleBase" id="RU361226"/>
    </source>
</evidence>
<dbReference type="InParanoid" id="A7T611"/>
<dbReference type="PANTHER" id="PTHR19370:SF184">
    <property type="entry name" value="NADH-CYTOCHROME B5 REDUCTASE-LIKE"/>
    <property type="match status" value="1"/>
</dbReference>
<dbReference type="Pfam" id="PF09791">
    <property type="entry name" value="Oxidored-like"/>
    <property type="match status" value="1"/>
</dbReference>
<gene>
    <name evidence="10" type="ORF">NEMVEDRAFT_v1g147361</name>
</gene>
<feature type="binding site" evidence="7">
    <location>
        <position position="144"/>
    </location>
    <ligand>
        <name>FAD</name>
        <dbReference type="ChEBI" id="CHEBI:57692"/>
    </ligand>
</feature>
<evidence type="ECO:0000256" key="1">
    <source>
        <dbReference type="ARBA" id="ARBA00001974"/>
    </source>
</evidence>
<comment type="similarity">
    <text evidence="2 8">Belongs to the flavoprotein pyridine nucleotide cytochrome reductase family.</text>
</comment>
<feature type="binding site" evidence="7">
    <location>
        <position position="119"/>
    </location>
    <ligand>
        <name>FAD</name>
        <dbReference type="ChEBI" id="CHEBI:57692"/>
    </ligand>
</feature>
<dbReference type="OMA" id="YSPYWTD"/>
<keyword evidence="11" id="KW-1185">Reference proteome</keyword>
<dbReference type="PROSITE" id="PS51384">
    <property type="entry name" value="FAD_FR"/>
    <property type="match status" value="1"/>
</dbReference>
<organism evidence="10 11">
    <name type="scientific">Nematostella vectensis</name>
    <name type="common">Starlet sea anemone</name>
    <dbReference type="NCBI Taxonomy" id="45351"/>
    <lineage>
        <taxon>Eukaryota</taxon>
        <taxon>Metazoa</taxon>
        <taxon>Cnidaria</taxon>
        <taxon>Anthozoa</taxon>
        <taxon>Hexacorallia</taxon>
        <taxon>Actiniaria</taxon>
        <taxon>Edwardsiidae</taxon>
        <taxon>Nematostella</taxon>
    </lineage>
</organism>
<dbReference type="Proteomes" id="UP000001593">
    <property type="component" value="Unassembled WGS sequence"/>
</dbReference>